<evidence type="ECO:0000313" key="7">
    <source>
        <dbReference type="EMBL" id="PAA59672.1"/>
    </source>
</evidence>
<feature type="compositionally biased region" description="Low complexity" evidence="5">
    <location>
        <begin position="49"/>
        <end position="58"/>
    </location>
</feature>
<dbReference type="PANTHER" id="PTHR13531">
    <property type="entry name" value="GEO07735P1-RELATED-RELATED"/>
    <property type="match status" value="1"/>
</dbReference>
<feature type="transmembrane region" description="Helical" evidence="6">
    <location>
        <begin position="139"/>
        <end position="159"/>
    </location>
</feature>
<evidence type="ECO:0000256" key="6">
    <source>
        <dbReference type="SAM" id="Phobius"/>
    </source>
</evidence>
<dbReference type="Pfam" id="PF09799">
    <property type="entry name" value="Transmemb_17"/>
    <property type="match status" value="1"/>
</dbReference>
<evidence type="ECO:0000313" key="8">
    <source>
        <dbReference type="Proteomes" id="UP000215902"/>
    </source>
</evidence>
<feature type="transmembrane region" description="Helical" evidence="6">
    <location>
        <begin position="107"/>
        <end position="127"/>
    </location>
</feature>
<feature type="region of interest" description="Disordered" evidence="5">
    <location>
        <begin position="36"/>
        <end position="58"/>
    </location>
</feature>
<proteinExistence type="predicted"/>
<dbReference type="GO" id="GO:0016020">
    <property type="term" value="C:membrane"/>
    <property type="evidence" value="ECO:0007669"/>
    <property type="project" value="UniProtKB-SubCell"/>
</dbReference>
<evidence type="ECO:0000256" key="5">
    <source>
        <dbReference type="SAM" id="MobiDB-lite"/>
    </source>
</evidence>
<name>A0A267EFY5_9PLAT</name>
<dbReference type="STRING" id="282301.A0A267EFY5"/>
<dbReference type="PANTHER" id="PTHR13531:SF0">
    <property type="entry name" value="GEO07735P1-RELATED"/>
    <property type="match status" value="1"/>
</dbReference>
<comment type="subcellular location">
    <subcellularLocation>
        <location evidence="1">Membrane</location>
        <topology evidence="1">Multi-pass membrane protein</topology>
    </subcellularLocation>
</comment>
<keyword evidence="2 6" id="KW-0812">Transmembrane</keyword>
<accession>A0A267EFY5</accession>
<evidence type="ECO:0000256" key="2">
    <source>
        <dbReference type="ARBA" id="ARBA00022692"/>
    </source>
</evidence>
<evidence type="ECO:0000256" key="3">
    <source>
        <dbReference type="ARBA" id="ARBA00022989"/>
    </source>
</evidence>
<protein>
    <submittedName>
        <fullName evidence="7">Uncharacterized protein</fullName>
    </submittedName>
</protein>
<organism evidence="7 8">
    <name type="scientific">Macrostomum lignano</name>
    <dbReference type="NCBI Taxonomy" id="282301"/>
    <lineage>
        <taxon>Eukaryota</taxon>
        <taxon>Metazoa</taxon>
        <taxon>Spiralia</taxon>
        <taxon>Lophotrochozoa</taxon>
        <taxon>Platyhelminthes</taxon>
        <taxon>Rhabditophora</taxon>
        <taxon>Macrostomorpha</taxon>
        <taxon>Macrostomida</taxon>
        <taxon>Macrostomidae</taxon>
        <taxon>Macrostomum</taxon>
    </lineage>
</organism>
<feature type="non-terminal residue" evidence="7">
    <location>
        <position position="1"/>
    </location>
</feature>
<dbReference type="AlphaFoldDB" id="A0A267EFY5"/>
<gene>
    <name evidence="7" type="ORF">BOX15_Mlig031230g3</name>
</gene>
<comment type="caution">
    <text evidence="7">The sequence shown here is derived from an EMBL/GenBank/DDBJ whole genome shotgun (WGS) entry which is preliminary data.</text>
</comment>
<keyword evidence="3 6" id="KW-1133">Transmembrane helix</keyword>
<feature type="transmembrane region" description="Helical" evidence="6">
    <location>
        <begin position="165"/>
        <end position="193"/>
    </location>
</feature>
<reference evidence="7 8" key="1">
    <citation type="submission" date="2017-06" db="EMBL/GenBank/DDBJ databases">
        <title>A platform for efficient transgenesis in Macrostomum lignano, a flatworm model organism for stem cell research.</title>
        <authorList>
            <person name="Berezikov E."/>
        </authorList>
    </citation>
    <scope>NUCLEOTIDE SEQUENCE [LARGE SCALE GENOMIC DNA]</scope>
    <source>
        <strain evidence="7">DV1</strain>
        <tissue evidence="7">Whole organism</tissue>
    </source>
</reference>
<evidence type="ECO:0000256" key="4">
    <source>
        <dbReference type="ARBA" id="ARBA00023136"/>
    </source>
</evidence>
<evidence type="ECO:0000256" key="1">
    <source>
        <dbReference type="ARBA" id="ARBA00004141"/>
    </source>
</evidence>
<dbReference type="EMBL" id="NIVC01002242">
    <property type="protein sequence ID" value="PAA59672.1"/>
    <property type="molecule type" value="Genomic_DNA"/>
</dbReference>
<dbReference type="InterPro" id="IPR019184">
    <property type="entry name" value="Uncharacterised_TM-17"/>
</dbReference>
<dbReference type="GO" id="GO:0035869">
    <property type="term" value="C:ciliary transition zone"/>
    <property type="evidence" value="ECO:0007669"/>
    <property type="project" value="TreeGrafter"/>
</dbReference>
<dbReference type="OrthoDB" id="262535at2759"/>
<keyword evidence="8" id="KW-1185">Reference proteome</keyword>
<dbReference type="GO" id="GO:1905515">
    <property type="term" value="P:non-motile cilium assembly"/>
    <property type="evidence" value="ECO:0007669"/>
    <property type="project" value="TreeGrafter"/>
</dbReference>
<keyword evidence="4 6" id="KW-0472">Membrane</keyword>
<sequence>HCSSERIVMSGEEQAPLTGDAAAAAAAPADTAAPAPAAGAAAGSGTGPSGTSPAPATAQRANSDVRSLMIFQAILYLNKYYVGLFCLCQILIFAWKGENLPFANGILASEVILVFVICGLDLARIGLSMHGNLAENRVSLALGIGFAVPPIIGSIYLILWQSYTLTAELVTCSVALAFHGVGILLAIATLATIR</sequence>
<dbReference type="Proteomes" id="UP000215902">
    <property type="component" value="Unassembled WGS sequence"/>
</dbReference>
<feature type="transmembrane region" description="Helical" evidence="6">
    <location>
        <begin position="76"/>
        <end position="95"/>
    </location>
</feature>